<evidence type="ECO:0000313" key="2">
    <source>
        <dbReference type="Proteomes" id="UP000694553"/>
    </source>
</evidence>
<reference evidence="1" key="2">
    <citation type="submission" date="2025-08" db="UniProtKB">
        <authorList>
            <consortium name="Ensembl"/>
        </authorList>
    </citation>
    <scope>IDENTIFICATION</scope>
</reference>
<dbReference type="AlphaFoldDB" id="A0A8C3DGG9"/>
<dbReference type="Proteomes" id="UP000694553">
    <property type="component" value="Unassembled WGS sequence"/>
</dbReference>
<reference evidence="2" key="1">
    <citation type="submission" date="2019-10" db="EMBL/GenBank/DDBJ databases">
        <title>Corvus moneduloides (New Caledonian crow) genome, bCorMon1, primary haplotype.</title>
        <authorList>
            <person name="Rutz C."/>
            <person name="Fungtammasan C."/>
            <person name="Mountcastle J."/>
            <person name="Formenti G."/>
            <person name="Chow W."/>
            <person name="Howe K."/>
            <person name="Steele M.P."/>
            <person name="Fernandes J."/>
            <person name="Gilbert M.T.P."/>
            <person name="Fedrigo O."/>
            <person name="Jarvis E.D."/>
            <person name="Gemmell N."/>
        </authorList>
    </citation>
    <scope>NUCLEOTIDE SEQUENCE [LARGE SCALE GENOMIC DNA]</scope>
</reference>
<dbReference type="Ensembl" id="ENSCMUT00000005130.2">
    <property type="protein sequence ID" value="ENSCMUP00000004745.1"/>
    <property type="gene ID" value="ENSCMUG00000003205.2"/>
</dbReference>
<keyword evidence="2" id="KW-1185">Reference proteome</keyword>
<name>A0A8C3DGG9_CORMO</name>
<sequence>RPLVLHGSAPAGPWPGWEGVGCVPRGRRGWVCLGPLLRALPVPGAGCCGLGAVRLLCLARRPASSKDSACFARDVSLPKARCRVLGPSLSRHFPRFLPLLCFVCSQSVSFVSVFAKTIRSLPPAPARCQPARTTAIVSLSDPGAAENRRSGTRRGAARFPSLLPLRERLSTGR</sequence>
<proteinExistence type="predicted"/>
<protein>
    <submittedName>
        <fullName evidence="1">Uncharacterized protein</fullName>
    </submittedName>
</protein>
<evidence type="ECO:0000313" key="1">
    <source>
        <dbReference type="Ensembl" id="ENSCMUP00000004745.1"/>
    </source>
</evidence>
<accession>A0A8C3DGG9</accession>
<organism evidence="1 2">
    <name type="scientific">Corvus moneduloides</name>
    <name type="common">New Caledonian crow</name>
    <dbReference type="NCBI Taxonomy" id="1196302"/>
    <lineage>
        <taxon>Eukaryota</taxon>
        <taxon>Metazoa</taxon>
        <taxon>Chordata</taxon>
        <taxon>Craniata</taxon>
        <taxon>Vertebrata</taxon>
        <taxon>Euteleostomi</taxon>
        <taxon>Archelosauria</taxon>
        <taxon>Archosauria</taxon>
        <taxon>Dinosauria</taxon>
        <taxon>Saurischia</taxon>
        <taxon>Theropoda</taxon>
        <taxon>Coelurosauria</taxon>
        <taxon>Aves</taxon>
        <taxon>Neognathae</taxon>
        <taxon>Neoaves</taxon>
        <taxon>Telluraves</taxon>
        <taxon>Australaves</taxon>
        <taxon>Passeriformes</taxon>
        <taxon>Corvoidea</taxon>
        <taxon>Corvidae</taxon>
        <taxon>Corvus</taxon>
    </lineage>
</organism>
<reference evidence="1" key="3">
    <citation type="submission" date="2025-09" db="UniProtKB">
        <authorList>
            <consortium name="Ensembl"/>
        </authorList>
    </citation>
    <scope>IDENTIFICATION</scope>
</reference>